<dbReference type="Pfam" id="PF01145">
    <property type="entry name" value="Band_7"/>
    <property type="match status" value="1"/>
</dbReference>
<dbReference type="PANTHER" id="PTHR10264:SF19">
    <property type="entry name" value="AT06885P-RELATED"/>
    <property type="match status" value="1"/>
</dbReference>
<dbReference type="GO" id="GO:0005886">
    <property type="term" value="C:plasma membrane"/>
    <property type="evidence" value="ECO:0007669"/>
    <property type="project" value="InterPro"/>
</dbReference>
<protein>
    <recommendedName>
        <fullName evidence="2">Band 7 domain-containing protein</fullName>
    </recommendedName>
</protein>
<dbReference type="SUPFAM" id="SSF117892">
    <property type="entry name" value="Band 7/SPFH domain"/>
    <property type="match status" value="1"/>
</dbReference>
<dbReference type="AlphaFoldDB" id="A0A1Y2HBJ2"/>
<dbReference type="STRING" id="765915.A0A1Y2HBJ2"/>
<gene>
    <name evidence="3" type="ORF">BCR44DRAFT_1540224</name>
</gene>
<dbReference type="Gene3D" id="6.10.250.2090">
    <property type="match status" value="1"/>
</dbReference>
<evidence type="ECO:0000256" key="1">
    <source>
        <dbReference type="ARBA" id="ARBA00008164"/>
    </source>
</evidence>
<reference evidence="3 4" key="1">
    <citation type="submission" date="2016-07" db="EMBL/GenBank/DDBJ databases">
        <title>Pervasive Adenine N6-methylation of Active Genes in Fungi.</title>
        <authorList>
            <consortium name="DOE Joint Genome Institute"/>
            <person name="Mondo S.J."/>
            <person name="Dannebaum R.O."/>
            <person name="Kuo R.C."/>
            <person name="Labutti K."/>
            <person name="Haridas S."/>
            <person name="Kuo A."/>
            <person name="Salamov A."/>
            <person name="Ahrendt S.R."/>
            <person name="Lipzen A."/>
            <person name="Sullivan W."/>
            <person name="Andreopoulos W.B."/>
            <person name="Clum A."/>
            <person name="Lindquist E."/>
            <person name="Daum C."/>
            <person name="Ramamoorthy G.K."/>
            <person name="Gryganskyi A."/>
            <person name="Culley D."/>
            <person name="Magnuson J.K."/>
            <person name="James T.Y."/>
            <person name="O'Malley M.A."/>
            <person name="Stajich J.E."/>
            <person name="Spatafora J.W."/>
            <person name="Visel A."/>
            <person name="Grigoriev I.V."/>
        </authorList>
    </citation>
    <scope>NUCLEOTIDE SEQUENCE [LARGE SCALE GENOMIC DNA]</scope>
    <source>
        <strain evidence="3 4">PL171</strain>
    </source>
</reference>
<dbReference type="Gene3D" id="3.30.479.30">
    <property type="entry name" value="Band 7 domain"/>
    <property type="match status" value="1"/>
</dbReference>
<dbReference type="InterPro" id="IPR036013">
    <property type="entry name" value="Band_7/SPFH_dom_sf"/>
</dbReference>
<dbReference type="SMART" id="SM00244">
    <property type="entry name" value="PHB"/>
    <property type="match status" value="1"/>
</dbReference>
<accession>A0A1Y2HBJ2</accession>
<evidence type="ECO:0000313" key="3">
    <source>
        <dbReference type="EMBL" id="ORZ31354.1"/>
    </source>
</evidence>
<feature type="domain" description="Band 7" evidence="2">
    <location>
        <begin position="68"/>
        <end position="225"/>
    </location>
</feature>
<dbReference type="FunFam" id="3.30.479.30:FF:000004">
    <property type="entry name" value="Putative membrane protease family, stomatin"/>
    <property type="match status" value="1"/>
</dbReference>
<keyword evidence="4" id="KW-1185">Reference proteome</keyword>
<dbReference type="Proteomes" id="UP000193411">
    <property type="component" value="Unassembled WGS sequence"/>
</dbReference>
<evidence type="ECO:0000259" key="2">
    <source>
        <dbReference type="SMART" id="SM00244"/>
    </source>
</evidence>
<dbReference type="PRINTS" id="PR00721">
    <property type="entry name" value="STOMATIN"/>
</dbReference>
<dbReference type="OrthoDB" id="2105077at2759"/>
<sequence length="303" mass="33171">MSTNELLLNGNGGNAPPAVPAAPARQLKYATKITDWETPHTIYGSLMKLAGDVFGCFGQIPCCCCFANPMKVVEQGTVGLIKRFGQAIEIVDPGLHEINVMTDSLQKVDIRMQVVDMPRQMVLTKDNIQVNIDTVLYYQVKDPYVSAFMISNVRMALVERTQTVMRQIFGLRTLQECIEMRESIANAMTQHMQGPAADWGVHVSSILIKDLTLSPDLVESLSAVAKQKRIGESKVIAAEAEVAAAELMRKAADVLDSEAAMSFRFLDTLKHISATPGTRLVFVPAGAEGQRVVAEARMPEAMM</sequence>
<dbReference type="InterPro" id="IPR001972">
    <property type="entry name" value="Stomatin_HflK_fam"/>
</dbReference>
<evidence type="ECO:0000313" key="4">
    <source>
        <dbReference type="Proteomes" id="UP000193411"/>
    </source>
</evidence>
<dbReference type="InterPro" id="IPR043202">
    <property type="entry name" value="Band-7_stomatin-like"/>
</dbReference>
<dbReference type="InterPro" id="IPR001107">
    <property type="entry name" value="Band_7"/>
</dbReference>
<proteinExistence type="inferred from homology"/>
<dbReference type="EMBL" id="MCFL01000061">
    <property type="protein sequence ID" value="ORZ31354.1"/>
    <property type="molecule type" value="Genomic_DNA"/>
</dbReference>
<comment type="caution">
    <text evidence="3">The sequence shown here is derived from an EMBL/GenBank/DDBJ whole genome shotgun (WGS) entry which is preliminary data.</text>
</comment>
<name>A0A1Y2HBJ2_9FUNG</name>
<comment type="similarity">
    <text evidence="1">Belongs to the band 7/mec-2 family.</text>
</comment>
<organism evidence="3 4">
    <name type="scientific">Catenaria anguillulae PL171</name>
    <dbReference type="NCBI Taxonomy" id="765915"/>
    <lineage>
        <taxon>Eukaryota</taxon>
        <taxon>Fungi</taxon>
        <taxon>Fungi incertae sedis</taxon>
        <taxon>Blastocladiomycota</taxon>
        <taxon>Blastocladiomycetes</taxon>
        <taxon>Blastocladiales</taxon>
        <taxon>Catenariaceae</taxon>
        <taxon>Catenaria</taxon>
    </lineage>
</organism>
<dbReference type="PANTHER" id="PTHR10264">
    <property type="entry name" value="BAND 7 PROTEIN-RELATED"/>
    <property type="match status" value="1"/>
</dbReference>
<dbReference type="GO" id="GO:0098552">
    <property type="term" value="C:side of membrane"/>
    <property type="evidence" value="ECO:0007669"/>
    <property type="project" value="UniProtKB-ARBA"/>
</dbReference>